<reference evidence="1 2" key="2">
    <citation type="journal article" date="2023" name="ChemBioChem">
        <title>Acyltransferase Domain Exchange between Two Independent Type I Polyketide Synthases in the Same Producer Strain of Macrolide Antibiotics.</title>
        <authorList>
            <person name="Kudo F."/>
            <person name="Kishikawa K."/>
            <person name="Tsuboi K."/>
            <person name="Kido T."/>
            <person name="Usui T."/>
            <person name="Hashimoto J."/>
            <person name="Shin-Ya K."/>
            <person name="Miyanaga A."/>
            <person name="Eguchi T."/>
        </authorList>
    </citation>
    <scope>NUCLEOTIDE SEQUENCE [LARGE SCALE GENOMIC DNA]</scope>
    <source>
        <strain evidence="1 2">A-8890</strain>
    </source>
</reference>
<proteinExistence type="predicted"/>
<accession>A0ABN5VI14</accession>
<organism evidence="1 2">
    <name type="scientific">Streptomyces graminofaciens</name>
    <dbReference type="NCBI Taxonomy" id="68212"/>
    <lineage>
        <taxon>Bacteria</taxon>
        <taxon>Bacillati</taxon>
        <taxon>Actinomycetota</taxon>
        <taxon>Actinomycetes</taxon>
        <taxon>Kitasatosporales</taxon>
        <taxon>Streptomycetaceae</taxon>
        <taxon>Streptomyces</taxon>
    </lineage>
</organism>
<evidence type="ECO:0000313" key="1">
    <source>
        <dbReference type="EMBL" id="BBC32210.1"/>
    </source>
</evidence>
<dbReference type="Gene3D" id="1.25.10.10">
    <property type="entry name" value="Leucine-rich Repeat Variant"/>
    <property type="match status" value="1"/>
</dbReference>
<dbReference type="SUPFAM" id="SSF48371">
    <property type="entry name" value="ARM repeat"/>
    <property type="match status" value="2"/>
</dbReference>
<dbReference type="EMBL" id="AP018448">
    <property type="protein sequence ID" value="BBC32210.1"/>
    <property type="molecule type" value="Genomic_DNA"/>
</dbReference>
<protein>
    <submittedName>
        <fullName evidence="1">Uncharacterized protein</fullName>
    </submittedName>
</protein>
<reference evidence="1 2" key="1">
    <citation type="journal article" date="2010" name="ChemBioChem">
        <title>Cloning and characterization of the biosynthetic gene cluster of 16-membered macrolide antibiotic FD-891: involvement of a dual functional cytochrome P450 monooxygenase catalyzing epoxidation and hydroxylation.</title>
        <authorList>
            <person name="Kudo F."/>
            <person name="Motegi A."/>
            <person name="Mizoue K."/>
            <person name="Eguchi T."/>
        </authorList>
    </citation>
    <scope>NUCLEOTIDE SEQUENCE [LARGE SCALE GENOMIC DNA]</scope>
    <source>
        <strain evidence="1 2">A-8890</strain>
    </source>
</reference>
<evidence type="ECO:0000313" key="2">
    <source>
        <dbReference type="Proteomes" id="UP001321542"/>
    </source>
</evidence>
<keyword evidence="2" id="KW-1185">Reference proteome</keyword>
<name>A0ABN5VI14_9ACTN</name>
<dbReference type="Proteomes" id="UP001321542">
    <property type="component" value="Chromosome"/>
</dbReference>
<dbReference type="InterPro" id="IPR016024">
    <property type="entry name" value="ARM-type_fold"/>
</dbReference>
<gene>
    <name evidence="1" type="ORF">SGFS_035040</name>
</gene>
<dbReference type="InterPro" id="IPR011989">
    <property type="entry name" value="ARM-like"/>
</dbReference>
<sequence length="765" mass="79590">MHAGFFIPADRIVSAVCQDPAMDLADVLDGLDDRPWAALQHAYGSAEDVPDGLRAVAGDDTEAAKEALYEFYGNIWHQGTVYAATVEAVPFLARLAAAGCHSAELLGLLGSIAESEDAHGVAPGACRAAVVAQLPLLLPLLAAEDAQVRQAAAWAIGHTGAQAEAWPGLERRWAEERGGVVRAELLAAMVRLDPAASAKAATGALDPAGPAELRVAGVLACLDAGLPWGVAHHDAVLSVLPADELVSERFDEEQREPLRAVVDALLRRDTDEDREAAFRLLDAALGREDPQVRGEAVWAADHACLVSRAAPARLVPALVPLLDDPLSASSVLSLLGKVAEQVGRAVVPSLVRLAGGGGDGGRDRDREGDEDGGDTADLALALLVTVAPERAAELLAAELPRRPRALAVAAGARGPGENTNEVALPFSPALLDAARRRLADPAVTGNEPIHLALLLALWGGRAAAAVPQLLDALPRIPLVGPKALVALCPTEGAVRERVENGLREAALRGPGDGRLASARALHELTGDVRPLLDAIRNKVAGGGYGVREAAQVAAGLTPATGVGPAAAELVPALRGALSDPAQQRNMPQLDGDVELAGALWRLTGDTTEAVRVLEGVLAEAGGAWFRWTGVRAARLAARLGSTARPLRPALEGMLTDPLHAPAATLALLAALPEEELRGQLNRTALADLVLASAEDGTDPDAAFEALTALGTRALTTEQRHRLAALADRDPRVVDSGLEDQIIRKDERLRTRARTVLADLGGRDAG</sequence>